<proteinExistence type="predicted"/>
<dbReference type="InterPro" id="IPR001610">
    <property type="entry name" value="PAC"/>
</dbReference>
<dbReference type="EMBL" id="PNIQ01000632">
    <property type="protein sequence ID" value="PMP80093.1"/>
    <property type="molecule type" value="Genomic_DNA"/>
</dbReference>
<dbReference type="InterPro" id="IPR002645">
    <property type="entry name" value="STAS_dom"/>
</dbReference>
<accession>A0A2J6X3M5</accession>
<keyword evidence="2" id="KW-0175">Coiled coil</keyword>
<dbReference type="SUPFAM" id="SSF55785">
    <property type="entry name" value="PYP-like sensor domain (PAS domain)"/>
    <property type="match status" value="4"/>
</dbReference>
<evidence type="ECO:0000313" key="7">
    <source>
        <dbReference type="Proteomes" id="UP000243376"/>
    </source>
</evidence>
<keyword evidence="6" id="KW-0808">Transferase</keyword>
<evidence type="ECO:0000256" key="1">
    <source>
        <dbReference type="ARBA" id="ARBA00022553"/>
    </source>
</evidence>
<dbReference type="SMART" id="SM00091">
    <property type="entry name" value="PAS"/>
    <property type="match status" value="4"/>
</dbReference>
<dbReference type="InterPro" id="IPR036513">
    <property type="entry name" value="STAS_dom_sf"/>
</dbReference>
<dbReference type="InterPro" id="IPR000014">
    <property type="entry name" value="PAS"/>
</dbReference>
<dbReference type="CDD" id="cd00130">
    <property type="entry name" value="PAS"/>
    <property type="match status" value="3"/>
</dbReference>
<dbReference type="PROSITE" id="PS50113">
    <property type="entry name" value="PAC"/>
    <property type="match status" value="3"/>
</dbReference>
<dbReference type="InterPro" id="IPR013656">
    <property type="entry name" value="PAS_4"/>
</dbReference>
<name>A0A2J6X3M5_9CHLR</name>
<gene>
    <name evidence="6" type="ORF">C0184_09525</name>
</gene>
<feature type="domain" description="PAC" evidence="4">
    <location>
        <begin position="100"/>
        <end position="152"/>
    </location>
</feature>
<reference evidence="6 7" key="1">
    <citation type="submission" date="2018-01" db="EMBL/GenBank/DDBJ databases">
        <title>Metagenomic assembled genomes from two thermal pools in the Uzon Caldera, Kamchatka, Russia.</title>
        <authorList>
            <person name="Wilkins L."/>
            <person name="Ettinger C."/>
        </authorList>
    </citation>
    <scope>NUCLEOTIDE SEQUENCE [LARGE SCALE GENOMIC DNA]</scope>
    <source>
        <strain evidence="6">ZAV-02</strain>
    </source>
</reference>
<sequence>MTTPDLAMLQAECEQLRAQVADLQSQLQRFQRIVEDTDQLMTEVDAAGRFTYVNAAAKHYFGMPPEACLGRLSLEFLHPEDQAPARQALIECVQRHERMLTIENRIVHRSGQMIPMLWTITIHYDEQGQFVSATSIASDITSIQRLRFELTESRTMLQLVIDNLPQAVFWKDRDGRFLGCNHRFLIDAGLSSTAEVVGRTDFDMPWHEQAAAYRTDDLAVMQSGPKYYLEEPLNRHDGTPIWLRTSKIPLRRNGDVIGVLGIYEDVTALKQQEEELRTFKLLVENAPDGIAIADPQLKLQYTNPALAAMLGYETLVGMTVYDIFYQPDLPLLERIAEQVMQGLTPRETVRYVNRDGSLITVQASALALRDRHGNLTGYASINRDITEQLQAEEELRRSERRNRALLEAMPDLMFVLSTDGVFLDYKVDRSGRIMLPPEAFLGRHVAEVLPPYLAERVVYHIEQLRLTGEMQQFEYQLDLGDQVEEYEARMVLSNNDTLILSRNVTEQRRIERERTAMQEQIIAAQQATLRELSTPLMPIANGVVVMPLIGVIDTTRAQQIMETLLYGVAEHRAQVAIIDITGVKVVDTQVAGALMRAAQAARMLGAQVLLTGISPEIAQTLVYIGAELRDLVTKATLQEGIDYALKRQVAVRR</sequence>
<dbReference type="InterPro" id="IPR013655">
    <property type="entry name" value="PAS_fold_3"/>
</dbReference>
<evidence type="ECO:0000259" key="5">
    <source>
        <dbReference type="PROSITE" id="PS50801"/>
    </source>
</evidence>
<dbReference type="InterPro" id="IPR035965">
    <property type="entry name" value="PAS-like_dom_sf"/>
</dbReference>
<keyword evidence="1" id="KW-0597">Phosphoprotein</keyword>
<dbReference type="InterPro" id="IPR000700">
    <property type="entry name" value="PAS-assoc_C"/>
</dbReference>
<dbReference type="GO" id="GO:0016301">
    <property type="term" value="F:kinase activity"/>
    <property type="evidence" value="ECO:0007669"/>
    <property type="project" value="UniProtKB-KW"/>
</dbReference>
<dbReference type="AlphaFoldDB" id="A0A2J6X3M5"/>
<evidence type="ECO:0000256" key="2">
    <source>
        <dbReference type="SAM" id="Coils"/>
    </source>
</evidence>
<dbReference type="PROSITE" id="PS50801">
    <property type="entry name" value="STAS"/>
    <property type="match status" value="1"/>
</dbReference>
<feature type="domain" description="PAC" evidence="4">
    <location>
        <begin position="345"/>
        <end position="397"/>
    </location>
</feature>
<dbReference type="SMART" id="SM00086">
    <property type="entry name" value="PAC"/>
    <property type="match status" value="3"/>
</dbReference>
<comment type="caution">
    <text evidence="6">The sequence shown here is derived from an EMBL/GenBank/DDBJ whole genome shotgun (WGS) entry which is preliminary data.</text>
</comment>
<dbReference type="PANTHER" id="PTHR33745:SF3">
    <property type="entry name" value="RSBT CO-ANTAGONIST PROTEIN RSBRC"/>
    <property type="match status" value="1"/>
</dbReference>
<organism evidence="6 7">
    <name type="scientific">Chloroflexus aggregans</name>
    <dbReference type="NCBI Taxonomy" id="152260"/>
    <lineage>
        <taxon>Bacteria</taxon>
        <taxon>Bacillati</taxon>
        <taxon>Chloroflexota</taxon>
        <taxon>Chloroflexia</taxon>
        <taxon>Chloroflexales</taxon>
        <taxon>Chloroflexineae</taxon>
        <taxon>Chloroflexaceae</taxon>
        <taxon>Chloroflexus</taxon>
    </lineage>
</organism>
<dbReference type="Proteomes" id="UP000243376">
    <property type="component" value="Unassembled WGS sequence"/>
</dbReference>
<dbReference type="NCBIfam" id="TIGR00229">
    <property type="entry name" value="sensory_box"/>
    <property type="match status" value="3"/>
</dbReference>
<protein>
    <submittedName>
        <fullName evidence="6">Histidine kinase</fullName>
    </submittedName>
</protein>
<dbReference type="Pfam" id="PF08448">
    <property type="entry name" value="PAS_4"/>
    <property type="match status" value="3"/>
</dbReference>
<dbReference type="PANTHER" id="PTHR33745">
    <property type="entry name" value="RSBT ANTAGONIST PROTEIN RSBS-RELATED"/>
    <property type="match status" value="1"/>
</dbReference>
<evidence type="ECO:0000313" key="6">
    <source>
        <dbReference type="EMBL" id="PMP80093.1"/>
    </source>
</evidence>
<feature type="domain" description="PAC" evidence="4">
    <location>
        <begin position="227"/>
        <end position="278"/>
    </location>
</feature>
<dbReference type="Pfam" id="PF01740">
    <property type="entry name" value="STAS"/>
    <property type="match status" value="1"/>
</dbReference>
<dbReference type="PROSITE" id="PS50112">
    <property type="entry name" value="PAS"/>
    <property type="match status" value="2"/>
</dbReference>
<dbReference type="InterPro" id="IPR051932">
    <property type="entry name" value="Bact_StressResp_Reg"/>
</dbReference>
<dbReference type="SUPFAM" id="SSF52091">
    <property type="entry name" value="SpoIIaa-like"/>
    <property type="match status" value="1"/>
</dbReference>
<dbReference type="CDD" id="cd07041">
    <property type="entry name" value="STAS_RsbR_RsbS_like"/>
    <property type="match status" value="1"/>
</dbReference>
<dbReference type="Gene3D" id="3.30.750.24">
    <property type="entry name" value="STAS domain"/>
    <property type="match status" value="1"/>
</dbReference>
<evidence type="ECO:0000259" key="4">
    <source>
        <dbReference type="PROSITE" id="PS50113"/>
    </source>
</evidence>
<dbReference type="Gene3D" id="3.30.450.20">
    <property type="entry name" value="PAS domain"/>
    <property type="match status" value="4"/>
</dbReference>
<evidence type="ECO:0000259" key="3">
    <source>
        <dbReference type="PROSITE" id="PS50112"/>
    </source>
</evidence>
<keyword evidence="6" id="KW-0418">Kinase</keyword>
<feature type="coiled-coil region" evidence="2">
    <location>
        <begin position="6"/>
        <end position="40"/>
    </location>
</feature>
<dbReference type="Pfam" id="PF08447">
    <property type="entry name" value="PAS_3"/>
    <property type="match status" value="1"/>
</dbReference>
<feature type="domain" description="PAS" evidence="3">
    <location>
        <begin position="275"/>
        <end position="313"/>
    </location>
</feature>
<feature type="domain" description="STAS" evidence="5">
    <location>
        <begin position="533"/>
        <end position="644"/>
    </location>
</feature>
<feature type="domain" description="PAS" evidence="3">
    <location>
        <begin position="26"/>
        <end position="96"/>
    </location>
</feature>